<evidence type="ECO:0000259" key="3">
    <source>
        <dbReference type="Pfam" id="PF20434"/>
    </source>
</evidence>
<keyword evidence="2" id="KW-1133">Transmembrane helix</keyword>
<proteinExistence type="predicted"/>
<evidence type="ECO:0000256" key="1">
    <source>
        <dbReference type="ARBA" id="ARBA00022801"/>
    </source>
</evidence>
<organism evidence="4 5">
    <name type="scientific">Polyrhizophydium stewartii</name>
    <dbReference type="NCBI Taxonomy" id="2732419"/>
    <lineage>
        <taxon>Eukaryota</taxon>
        <taxon>Fungi</taxon>
        <taxon>Fungi incertae sedis</taxon>
        <taxon>Chytridiomycota</taxon>
        <taxon>Chytridiomycota incertae sedis</taxon>
        <taxon>Chytridiomycetes</taxon>
        <taxon>Rhizophydiales</taxon>
        <taxon>Rhizophydiales incertae sedis</taxon>
        <taxon>Polyrhizophydium</taxon>
    </lineage>
</organism>
<dbReference type="PANTHER" id="PTHR48081:SF33">
    <property type="entry name" value="KYNURENINE FORMAMIDASE"/>
    <property type="match status" value="1"/>
</dbReference>
<gene>
    <name evidence="4" type="ORF">HK105_200639</name>
</gene>
<keyword evidence="5" id="KW-1185">Reference proteome</keyword>
<dbReference type="InterPro" id="IPR029058">
    <property type="entry name" value="AB_hydrolase_fold"/>
</dbReference>
<dbReference type="SUPFAM" id="SSF53474">
    <property type="entry name" value="alpha/beta-Hydrolases"/>
    <property type="match status" value="1"/>
</dbReference>
<feature type="transmembrane region" description="Helical" evidence="2">
    <location>
        <begin position="20"/>
        <end position="43"/>
    </location>
</feature>
<reference evidence="4 5" key="1">
    <citation type="submission" date="2023-09" db="EMBL/GenBank/DDBJ databases">
        <title>Pangenome analysis of Batrachochytrium dendrobatidis and related Chytrids.</title>
        <authorList>
            <person name="Yacoub M.N."/>
            <person name="Stajich J.E."/>
            <person name="James T.Y."/>
        </authorList>
    </citation>
    <scope>NUCLEOTIDE SEQUENCE [LARGE SCALE GENOMIC DNA]</scope>
    <source>
        <strain evidence="4 5">JEL0888</strain>
    </source>
</reference>
<feature type="transmembrane region" description="Helical" evidence="2">
    <location>
        <begin position="146"/>
        <end position="170"/>
    </location>
</feature>
<feature type="domain" description="BD-FAE-like" evidence="3">
    <location>
        <begin position="18"/>
        <end position="137"/>
    </location>
</feature>
<feature type="transmembrane region" description="Helical" evidence="2">
    <location>
        <begin position="112"/>
        <end position="134"/>
    </location>
</feature>
<dbReference type="PANTHER" id="PTHR48081">
    <property type="entry name" value="AB HYDROLASE SUPERFAMILY PROTEIN C4A8.06C"/>
    <property type="match status" value="1"/>
</dbReference>
<dbReference type="Pfam" id="PF20434">
    <property type="entry name" value="BD-FAE"/>
    <property type="match status" value="1"/>
</dbReference>
<dbReference type="EMBL" id="JADGIZ020000002">
    <property type="protein sequence ID" value="KAL2919725.1"/>
    <property type="molecule type" value="Genomic_DNA"/>
</dbReference>
<keyword evidence="1" id="KW-0378">Hydrolase</keyword>
<keyword evidence="2" id="KW-0472">Membrane</keyword>
<feature type="transmembrane region" description="Helical" evidence="2">
    <location>
        <begin position="50"/>
        <end position="69"/>
    </location>
</feature>
<evidence type="ECO:0000313" key="4">
    <source>
        <dbReference type="EMBL" id="KAL2919725.1"/>
    </source>
</evidence>
<dbReference type="InterPro" id="IPR049492">
    <property type="entry name" value="BD-FAE-like_dom"/>
</dbReference>
<evidence type="ECO:0000313" key="5">
    <source>
        <dbReference type="Proteomes" id="UP001527925"/>
    </source>
</evidence>
<sequence>MPVTTVAYDGEAHPDRALDVYLPAAAAGGSGVVAVFVHGGAWVAGHRSGYAFMGEALAALGVPTVVAGYRLTPKTVAEGSAAPPMQHPMHLRDVAAAVEWAASDAAAGVLGFAARSLVLVGHSAGAHMVSLLALQAQWLSPRARGLVARVVGLEGIYSLPALIAVFPGYVDWFIARTFGVADSATAAADPDAAAARHAVLRDASPQHVALEQREQLAPGIAFVVVHTAADELVDMAQATQFAARLCADGLPVTEWYDAEGGHDEILKSPAVQAHIASVCRALP</sequence>
<keyword evidence="2" id="KW-0812">Transmembrane</keyword>
<comment type="caution">
    <text evidence="4">The sequence shown here is derived from an EMBL/GenBank/DDBJ whole genome shotgun (WGS) entry which is preliminary data.</text>
</comment>
<dbReference type="InterPro" id="IPR050300">
    <property type="entry name" value="GDXG_lipolytic_enzyme"/>
</dbReference>
<dbReference type="Proteomes" id="UP001527925">
    <property type="component" value="Unassembled WGS sequence"/>
</dbReference>
<evidence type="ECO:0000256" key="2">
    <source>
        <dbReference type="SAM" id="Phobius"/>
    </source>
</evidence>
<protein>
    <recommendedName>
        <fullName evidence="3">BD-FAE-like domain-containing protein</fullName>
    </recommendedName>
</protein>
<dbReference type="Gene3D" id="3.40.50.1820">
    <property type="entry name" value="alpha/beta hydrolase"/>
    <property type="match status" value="1"/>
</dbReference>
<accession>A0ABR4NJS2</accession>
<name>A0ABR4NJS2_9FUNG</name>